<dbReference type="UniPathway" id="UPA00554">
    <property type="reaction ID" value="UER00611"/>
</dbReference>
<feature type="binding site" evidence="7">
    <location>
        <position position="86"/>
    </location>
    <ligand>
        <name>substrate</name>
    </ligand>
</feature>
<reference evidence="12 13" key="1">
    <citation type="submission" date="2016-10" db="EMBL/GenBank/DDBJ databases">
        <authorList>
            <person name="de Groot N.N."/>
        </authorList>
    </citation>
    <scope>NUCLEOTIDE SEQUENCE [LARGE SCALE GENOMIC DNA]</scope>
    <source>
        <strain evidence="12 13">DSM 20678</strain>
    </source>
</reference>
<feature type="binding site" evidence="7">
    <location>
        <position position="105"/>
    </location>
    <ligand>
        <name>NAD(+)</name>
        <dbReference type="ChEBI" id="CHEBI:57540"/>
    </ligand>
</feature>
<dbReference type="InterPro" id="IPR001557">
    <property type="entry name" value="L-lactate/malate_DH"/>
</dbReference>
<gene>
    <name evidence="7" type="primary">ldh</name>
    <name evidence="12" type="ORF">SAMN05444406_10954</name>
</gene>
<feature type="domain" description="Lactate/malate dehydrogenase N-terminal" evidence="10">
    <location>
        <begin position="9"/>
        <end position="146"/>
    </location>
</feature>
<keyword evidence="7" id="KW-0597">Phosphoprotein</keyword>
<proteinExistence type="inferred from homology"/>
<dbReference type="FunFam" id="3.40.50.720:FF:000018">
    <property type="entry name" value="Malate dehydrogenase"/>
    <property type="match status" value="1"/>
</dbReference>
<dbReference type="RefSeq" id="WP_025747861.1">
    <property type="nucleotide sequence ID" value="NZ_FOXR01000009.1"/>
</dbReference>
<keyword evidence="7" id="KW-0963">Cytoplasm</keyword>
<evidence type="ECO:0000313" key="13">
    <source>
        <dbReference type="Proteomes" id="UP000198577"/>
    </source>
</evidence>
<keyword evidence="13" id="KW-1185">Reference proteome</keyword>
<dbReference type="NCBIfam" id="NF004863">
    <property type="entry name" value="PRK06223.1"/>
    <property type="match status" value="1"/>
</dbReference>
<evidence type="ECO:0000313" key="12">
    <source>
        <dbReference type="EMBL" id="SFQ01381.1"/>
    </source>
</evidence>
<comment type="subunit">
    <text evidence="7">Homotetramer.</text>
</comment>
<dbReference type="PIRSF" id="PIRSF000102">
    <property type="entry name" value="Lac_mal_DH"/>
    <property type="match status" value="1"/>
</dbReference>
<feature type="binding site" evidence="9">
    <location>
        <position position="99"/>
    </location>
    <ligand>
        <name>NAD(+)</name>
        <dbReference type="ChEBI" id="CHEBI:57540"/>
    </ligand>
</feature>
<comment type="subcellular location">
    <subcellularLocation>
        <location evidence="7">Cytoplasm</location>
    </subcellularLocation>
</comment>
<evidence type="ECO:0000256" key="7">
    <source>
        <dbReference type="HAMAP-Rule" id="MF_00488"/>
    </source>
</evidence>
<feature type="binding site" evidence="7">
    <location>
        <position position="147"/>
    </location>
    <ligand>
        <name>NAD(+)</name>
        <dbReference type="ChEBI" id="CHEBI:57540"/>
    </ligand>
</feature>
<dbReference type="OrthoDB" id="9802969at2"/>
<dbReference type="PANTHER" id="PTHR43128">
    <property type="entry name" value="L-2-HYDROXYCARBOXYLATE DEHYDROGENASE (NAD(P)(+))"/>
    <property type="match status" value="1"/>
</dbReference>
<dbReference type="CDD" id="cd05292">
    <property type="entry name" value="LDH_2"/>
    <property type="match status" value="1"/>
</dbReference>
<feature type="binding site" evidence="7 9">
    <location>
        <begin position="122"/>
        <end position="124"/>
    </location>
    <ligand>
        <name>NAD(+)</name>
        <dbReference type="ChEBI" id="CHEBI:57540"/>
    </ligand>
</feature>
<dbReference type="Pfam" id="PF00056">
    <property type="entry name" value="Ldh_1_N"/>
    <property type="match status" value="1"/>
</dbReference>
<evidence type="ECO:0000256" key="3">
    <source>
        <dbReference type="ARBA" id="ARBA00012967"/>
    </source>
</evidence>
<dbReference type="PANTHER" id="PTHR43128:SF16">
    <property type="entry name" value="L-LACTATE DEHYDROGENASE"/>
    <property type="match status" value="1"/>
</dbReference>
<feature type="binding site" evidence="7">
    <location>
        <position position="234"/>
    </location>
    <ligand>
        <name>substrate</name>
    </ligand>
</feature>
<dbReference type="NCBIfam" id="TIGR01771">
    <property type="entry name" value="L-LDH-NAD"/>
    <property type="match status" value="1"/>
</dbReference>
<dbReference type="InterPro" id="IPR001236">
    <property type="entry name" value="Lactate/malate_DH_N"/>
</dbReference>
<feature type="binding site" evidence="7">
    <location>
        <begin position="152"/>
        <end position="155"/>
    </location>
    <ligand>
        <name>substrate</name>
    </ligand>
</feature>
<feature type="binding site" evidence="7">
    <location>
        <position position="69"/>
    </location>
    <ligand>
        <name>NAD(+)</name>
        <dbReference type="ChEBI" id="CHEBI:57540"/>
    </ligand>
</feature>
<comment type="activity regulation">
    <text evidence="7">Allosterically activated by fructose 1,6-bisphosphate (FBP).</text>
</comment>
<evidence type="ECO:0000256" key="6">
    <source>
        <dbReference type="ARBA" id="ARBA00049258"/>
    </source>
</evidence>
<keyword evidence="7" id="KW-0021">Allosteric enzyme</keyword>
<evidence type="ECO:0000256" key="5">
    <source>
        <dbReference type="ARBA" id="ARBA00023027"/>
    </source>
</evidence>
<comment type="pathway">
    <text evidence="1 7">Fermentation; pyruvate fermentation to lactate; (S)-lactate from pyruvate: step 1/1.</text>
</comment>
<feature type="binding site" evidence="9">
    <location>
        <begin position="14"/>
        <end position="19"/>
    </location>
    <ligand>
        <name>NAD(+)</name>
        <dbReference type="ChEBI" id="CHEBI:57540"/>
    </ligand>
</feature>
<keyword evidence="4 7" id="KW-0560">Oxidoreductase</keyword>
<dbReference type="EMBL" id="FOXR01000009">
    <property type="protein sequence ID" value="SFQ01381.1"/>
    <property type="molecule type" value="Genomic_DNA"/>
</dbReference>
<dbReference type="InterPro" id="IPR015955">
    <property type="entry name" value="Lactate_DH/Glyco_Ohase_4_C"/>
</dbReference>
<name>A0A1I5V1L8_9FIRM</name>
<feature type="binding site" evidence="7">
    <location>
        <begin position="124"/>
        <end position="127"/>
    </location>
    <ligand>
        <name>substrate</name>
    </ligand>
</feature>
<dbReference type="SUPFAM" id="SSF56327">
    <property type="entry name" value="LDH C-terminal domain-like"/>
    <property type="match status" value="1"/>
</dbReference>
<feature type="active site" description="Proton acceptor" evidence="7 8">
    <location>
        <position position="179"/>
    </location>
</feature>
<evidence type="ECO:0000256" key="1">
    <source>
        <dbReference type="ARBA" id="ARBA00004843"/>
    </source>
</evidence>
<dbReference type="Gene3D" id="3.40.50.720">
    <property type="entry name" value="NAD(P)-binding Rossmann-like Domain"/>
    <property type="match status" value="1"/>
</dbReference>
<dbReference type="GO" id="GO:0004459">
    <property type="term" value="F:L-lactate dehydrogenase (NAD+) activity"/>
    <property type="evidence" value="ECO:0007669"/>
    <property type="project" value="UniProtKB-UniRule"/>
</dbReference>
<feature type="binding site" evidence="7">
    <location>
        <position position="18"/>
    </location>
    <ligand>
        <name>NAD(+)</name>
        <dbReference type="ChEBI" id="CHEBI:57540"/>
    </ligand>
</feature>
<dbReference type="InterPro" id="IPR022383">
    <property type="entry name" value="Lactate/malate_DH_C"/>
</dbReference>
<feature type="binding site" evidence="7">
    <location>
        <position position="44"/>
    </location>
    <ligand>
        <name>NAD(+)</name>
        <dbReference type="ChEBI" id="CHEBI:57540"/>
    </ligand>
</feature>
<comment type="similarity">
    <text evidence="2 7">Belongs to the LDH/MDH superfamily. LDH family.</text>
</comment>
<dbReference type="InterPro" id="IPR018177">
    <property type="entry name" value="L-lactate_DH_AS"/>
</dbReference>
<evidence type="ECO:0000256" key="2">
    <source>
        <dbReference type="ARBA" id="ARBA00006054"/>
    </source>
</evidence>
<feature type="modified residue" description="Phosphotyrosine" evidence="7">
    <location>
        <position position="225"/>
    </location>
</feature>
<comment type="function">
    <text evidence="7">Catalyzes the conversion of lactate to pyruvate.</text>
</comment>
<dbReference type="GO" id="GO:0006089">
    <property type="term" value="P:lactate metabolic process"/>
    <property type="evidence" value="ECO:0007669"/>
    <property type="project" value="TreeGrafter"/>
</dbReference>
<evidence type="ECO:0000259" key="10">
    <source>
        <dbReference type="Pfam" id="PF00056"/>
    </source>
</evidence>
<dbReference type="PROSITE" id="PS00064">
    <property type="entry name" value="L_LDH"/>
    <property type="match status" value="1"/>
</dbReference>
<dbReference type="GO" id="GO:0006096">
    <property type="term" value="P:glycolytic process"/>
    <property type="evidence" value="ECO:0007669"/>
    <property type="project" value="UniProtKB-UniRule"/>
</dbReference>
<accession>A0A1I5V1L8</accession>
<dbReference type="AlphaFoldDB" id="A0A1I5V1L8"/>
<dbReference type="Gene3D" id="3.90.110.10">
    <property type="entry name" value="Lactate dehydrogenase/glycoside hydrolase, family 4, C-terminal"/>
    <property type="match status" value="1"/>
</dbReference>
<comment type="catalytic activity">
    <reaction evidence="6 7">
        <text>(S)-lactate + NAD(+) = pyruvate + NADH + H(+)</text>
        <dbReference type="Rhea" id="RHEA:23444"/>
        <dbReference type="ChEBI" id="CHEBI:15361"/>
        <dbReference type="ChEBI" id="CHEBI:15378"/>
        <dbReference type="ChEBI" id="CHEBI:16651"/>
        <dbReference type="ChEBI" id="CHEBI:57540"/>
        <dbReference type="ChEBI" id="CHEBI:57945"/>
        <dbReference type="EC" id="1.1.1.27"/>
    </reaction>
</comment>
<evidence type="ECO:0000256" key="8">
    <source>
        <dbReference type="PIRSR" id="PIRSR000102-1"/>
    </source>
</evidence>
<dbReference type="GO" id="GO:0005737">
    <property type="term" value="C:cytoplasm"/>
    <property type="evidence" value="ECO:0007669"/>
    <property type="project" value="UniProtKB-SubCell"/>
</dbReference>
<keyword evidence="5 7" id="KW-0520">NAD</keyword>
<dbReference type="STRING" id="937334.SAMN05444406_10954"/>
<feature type="domain" description="Lactate/malate dehydrogenase C-terminal" evidence="11">
    <location>
        <begin position="149"/>
        <end position="314"/>
    </location>
</feature>
<evidence type="ECO:0000256" key="4">
    <source>
        <dbReference type="ARBA" id="ARBA00023002"/>
    </source>
</evidence>
<feature type="binding site" evidence="7">
    <location>
        <position position="172"/>
    </location>
    <ligand>
        <name>beta-D-fructose 1,6-bisphosphate</name>
        <dbReference type="ChEBI" id="CHEBI:32966"/>
        <note>allosteric activator</note>
    </ligand>
</feature>
<organism evidence="12 13">
    <name type="scientific">Caldicoprobacter faecalis</name>
    <dbReference type="NCBI Taxonomy" id="937334"/>
    <lineage>
        <taxon>Bacteria</taxon>
        <taxon>Bacillati</taxon>
        <taxon>Bacillota</taxon>
        <taxon>Clostridia</taxon>
        <taxon>Caldicoprobacterales</taxon>
        <taxon>Caldicoprobacteraceae</taxon>
        <taxon>Caldicoprobacter</taxon>
    </lineage>
</organism>
<dbReference type="InterPro" id="IPR036291">
    <property type="entry name" value="NAD(P)-bd_dom_sf"/>
</dbReference>
<protein>
    <recommendedName>
        <fullName evidence="3 7">L-lactate dehydrogenase</fullName>
        <shortName evidence="7">L-LDH</shortName>
        <ecNumber evidence="3 7">1.1.1.27</ecNumber>
    </recommendedName>
</protein>
<feature type="binding site" evidence="7 9">
    <location>
        <position position="39"/>
    </location>
    <ligand>
        <name>NAD(+)</name>
        <dbReference type="ChEBI" id="CHEBI:57540"/>
    </ligand>
</feature>
<evidence type="ECO:0000256" key="9">
    <source>
        <dbReference type="PIRSR" id="PIRSR000102-3"/>
    </source>
</evidence>
<dbReference type="Pfam" id="PF02866">
    <property type="entry name" value="Ldh_1_C"/>
    <property type="match status" value="1"/>
</dbReference>
<dbReference type="HAMAP" id="MF_00488">
    <property type="entry name" value="Lactate_dehydrog"/>
    <property type="match status" value="1"/>
</dbReference>
<evidence type="ECO:0000259" key="11">
    <source>
        <dbReference type="Pfam" id="PF02866"/>
    </source>
</evidence>
<feature type="binding site" evidence="7">
    <location>
        <begin position="83"/>
        <end position="84"/>
    </location>
    <ligand>
        <name>NAD(+)</name>
        <dbReference type="ChEBI" id="CHEBI:57540"/>
    </ligand>
</feature>
<dbReference type="InterPro" id="IPR011304">
    <property type="entry name" value="L-lactate_DH"/>
</dbReference>
<feature type="binding site" evidence="7">
    <location>
        <position position="92"/>
    </location>
    <ligand>
        <name>substrate</name>
    </ligand>
</feature>
<dbReference type="EC" id="1.1.1.27" evidence="3 7"/>
<sequence>METRFYGNKVTIIGAGFVGATTAYALMMGGTASEIVLVDINQKRLEGEVMDLNHGIAFVPPVRIRSGTYEDCADSNVVIITAGVAQKPGETRIDLLKRNIEVFYSIVPKIVEYNRDCIILVVTNPVDILTYVTLKISGLPPSQVMGSGTVLDSARFRFLLGQHCHVATQNVHAYIIGEHGDSEVAAWSITNIAGMPIEQYCLRCGRACESDEKMRIFDEVKNAAYKIIEAKGATYYAVGLAVRRIVEAILRDENVVLSVSSLMQGYYGVEDICLSLPTLVNAKGVARVLELPLSQSEQEGFRRSAEILKGWLKEAGF</sequence>
<dbReference type="PRINTS" id="PR00086">
    <property type="entry name" value="LLDHDRGNASE"/>
</dbReference>
<dbReference type="SUPFAM" id="SSF51735">
    <property type="entry name" value="NAD(P)-binding Rossmann-fold domains"/>
    <property type="match status" value="1"/>
</dbReference>
<feature type="binding site" evidence="7">
    <location>
        <position position="157"/>
    </location>
    <ligand>
        <name>beta-D-fructose 1,6-bisphosphate</name>
        <dbReference type="ChEBI" id="CHEBI:32966"/>
        <note>allosteric activator</note>
    </ligand>
</feature>
<dbReference type="NCBIfam" id="NF000824">
    <property type="entry name" value="PRK00066.1"/>
    <property type="match status" value="1"/>
</dbReference>
<dbReference type="Proteomes" id="UP000198577">
    <property type="component" value="Unassembled WGS sequence"/>
</dbReference>